<dbReference type="GO" id="GO:0016614">
    <property type="term" value="F:oxidoreductase activity, acting on CH-OH group of donors"/>
    <property type="evidence" value="ECO:0007669"/>
    <property type="project" value="UniProtKB-ARBA"/>
</dbReference>
<sequence>MTKTILITGASRGIGAATARLAGTRGWSVGVNFAGNAAKAAEVVAAVEAAGGRAIAIRGDVSREADVTAMFDATERAFGGIDGVFSNAGVLHVAGRIADTDPGLARRVFEVNVFGAWLVARESARRLSTRRGGRGGSLVNMSSAAARLGSPNEFIDYAGSKGAVDSMTLGLARELGPDGIRVNAIRPGLIDTDIHADTGKTDRLGELVGGVPLGRPGLADEVAEAVVWLLSDAASYVSGALIDVSGGR</sequence>
<dbReference type="PRINTS" id="PR00080">
    <property type="entry name" value="SDRFAMILY"/>
</dbReference>
<proteinExistence type="inferred from homology"/>
<dbReference type="InterPro" id="IPR020904">
    <property type="entry name" value="Sc_DH/Rdtase_CS"/>
</dbReference>
<organism evidence="3 4">
    <name type="scientific">Tepidamorphus gemmatus</name>
    <dbReference type="NCBI Taxonomy" id="747076"/>
    <lineage>
        <taxon>Bacteria</taxon>
        <taxon>Pseudomonadati</taxon>
        <taxon>Pseudomonadota</taxon>
        <taxon>Alphaproteobacteria</taxon>
        <taxon>Hyphomicrobiales</taxon>
        <taxon>Tepidamorphaceae</taxon>
        <taxon>Tepidamorphus</taxon>
    </lineage>
</organism>
<dbReference type="Proteomes" id="UP000295678">
    <property type="component" value="Unassembled WGS sequence"/>
</dbReference>
<reference evidence="3 4" key="1">
    <citation type="submission" date="2019-03" db="EMBL/GenBank/DDBJ databases">
        <title>Genomic Encyclopedia of Type Strains, Phase IV (KMG-IV): sequencing the most valuable type-strain genomes for metagenomic binning, comparative biology and taxonomic classification.</title>
        <authorList>
            <person name="Goeker M."/>
        </authorList>
    </citation>
    <scope>NUCLEOTIDE SEQUENCE [LARGE SCALE GENOMIC DNA]</scope>
    <source>
        <strain evidence="3 4">DSM 19345</strain>
    </source>
</reference>
<comment type="caution">
    <text evidence="3">The sequence shown here is derived from an EMBL/GenBank/DDBJ whole genome shotgun (WGS) entry which is preliminary data.</text>
</comment>
<dbReference type="PROSITE" id="PS00061">
    <property type="entry name" value="ADH_SHORT"/>
    <property type="match status" value="1"/>
</dbReference>
<dbReference type="Gene3D" id="3.40.50.720">
    <property type="entry name" value="NAD(P)-binding Rossmann-like Domain"/>
    <property type="match status" value="1"/>
</dbReference>
<name>A0A4R3M272_9HYPH</name>
<evidence type="ECO:0000313" key="4">
    <source>
        <dbReference type="Proteomes" id="UP000295678"/>
    </source>
</evidence>
<comment type="similarity">
    <text evidence="1">Belongs to the short-chain dehydrogenases/reductases (SDR) family.</text>
</comment>
<keyword evidence="2" id="KW-0560">Oxidoreductase</keyword>
<dbReference type="CDD" id="cd05233">
    <property type="entry name" value="SDR_c"/>
    <property type="match status" value="1"/>
</dbReference>
<dbReference type="PANTHER" id="PTHR48107:SF7">
    <property type="entry name" value="RE15974P"/>
    <property type="match status" value="1"/>
</dbReference>
<dbReference type="RefSeq" id="WP_132807469.1">
    <property type="nucleotide sequence ID" value="NZ_SMAK01000010.1"/>
</dbReference>
<dbReference type="FunFam" id="3.40.50.720:FF:000084">
    <property type="entry name" value="Short-chain dehydrogenase reductase"/>
    <property type="match status" value="1"/>
</dbReference>
<dbReference type="EMBL" id="SMAK01000010">
    <property type="protein sequence ID" value="TCT07261.1"/>
    <property type="molecule type" value="Genomic_DNA"/>
</dbReference>
<evidence type="ECO:0000256" key="1">
    <source>
        <dbReference type="ARBA" id="ARBA00006484"/>
    </source>
</evidence>
<dbReference type="InterPro" id="IPR002347">
    <property type="entry name" value="SDR_fam"/>
</dbReference>
<dbReference type="PANTHER" id="PTHR48107">
    <property type="entry name" value="NADPH-DEPENDENT ALDEHYDE REDUCTASE-LIKE PROTEIN, CHLOROPLASTIC-RELATED"/>
    <property type="match status" value="1"/>
</dbReference>
<dbReference type="InterPro" id="IPR036291">
    <property type="entry name" value="NAD(P)-bd_dom_sf"/>
</dbReference>
<dbReference type="NCBIfam" id="NF005400">
    <property type="entry name" value="PRK06947.1"/>
    <property type="match status" value="1"/>
</dbReference>
<dbReference type="PRINTS" id="PR00081">
    <property type="entry name" value="GDHRDH"/>
</dbReference>
<dbReference type="OrthoDB" id="20590at2"/>
<accession>A0A4R3M272</accession>
<evidence type="ECO:0000256" key="2">
    <source>
        <dbReference type="ARBA" id="ARBA00023002"/>
    </source>
</evidence>
<dbReference type="SUPFAM" id="SSF51735">
    <property type="entry name" value="NAD(P)-binding Rossmann-fold domains"/>
    <property type="match status" value="1"/>
</dbReference>
<dbReference type="AlphaFoldDB" id="A0A4R3M272"/>
<evidence type="ECO:0000313" key="3">
    <source>
        <dbReference type="EMBL" id="TCT07261.1"/>
    </source>
</evidence>
<gene>
    <name evidence="3" type="ORF">EDC22_110108</name>
</gene>
<dbReference type="Pfam" id="PF13561">
    <property type="entry name" value="adh_short_C2"/>
    <property type="match status" value="1"/>
</dbReference>
<protein>
    <submittedName>
        <fullName evidence="3">NAD(P)-dependent dehydrogenase (Short-subunit alcohol dehydrogenase family)</fullName>
    </submittedName>
</protein>
<keyword evidence="4" id="KW-1185">Reference proteome</keyword>